<evidence type="ECO:0000313" key="1">
    <source>
        <dbReference type="EMBL" id="KAF7922578.1"/>
    </source>
</evidence>
<proteinExistence type="predicted"/>
<dbReference type="RefSeq" id="XP_038808021.1">
    <property type="nucleotide sequence ID" value="XM_038955727.1"/>
</dbReference>
<dbReference type="EMBL" id="RCSX01000020">
    <property type="protein sequence ID" value="KAF7922578.1"/>
    <property type="molecule type" value="Genomic_DNA"/>
</dbReference>
<reference evidence="1 2" key="1">
    <citation type="journal article" date="2020" name="Genome Biol. Evol.">
        <title>Comparative genomics of Sclerotiniaceae.</title>
        <authorList>
            <person name="Valero Jimenez C.A."/>
            <person name="Steentjes M."/>
            <person name="Scholten O.E."/>
            <person name="Van Kan J.A.L."/>
        </authorList>
    </citation>
    <scope>NUCLEOTIDE SEQUENCE [LARGE SCALE GENOMIC DNA]</scope>
    <source>
        <strain evidence="1 2">B1</strain>
    </source>
</reference>
<sequence>MVHSLLTHAVLQILSMTRPTVYRNIHDLPSWVPDLSQSPRLHGLWQIELEQVRIGWCAAGNSRWKMPPPATLYGRYLVVQVIFVDMVSKVQHPKYRHDNEHHSRSDYTEIAEFFLEPAPPYVDLNAGRDLYEVVWRTTIANFTDGVSPDVYEHALHFERGCLQELIKTRKEYLAGEIDAAEFTSMISIVEEMKDTGWLRGDWGFIPNPTRDGEEETSHLESRACRLIGSGEDGPSGVLSSNSEGVEFNDRAGRTLTHRQLFFTALGCVGLGALM</sequence>
<organism evidence="1 2">
    <name type="scientific">Botrytis deweyae</name>
    <dbReference type="NCBI Taxonomy" id="2478750"/>
    <lineage>
        <taxon>Eukaryota</taxon>
        <taxon>Fungi</taxon>
        <taxon>Dikarya</taxon>
        <taxon>Ascomycota</taxon>
        <taxon>Pezizomycotina</taxon>
        <taxon>Leotiomycetes</taxon>
        <taxon>Helotiales</taxon>
        <taxon>Sclerotiniaceae</taxon>
        <taxon>Botrytis</taxon>
    </lineage>
</organism>
<dbReference type="Proteomes" id="UP000783213">
    <property type="component" value="Unassembled WGS sequence"/>
</dbReference>
<gene>
    <name evidence="1" type="ORF">EAE98_008104</name>
</gene>
<accession>A0ABQ7IFN8</accession>
<name>A0ABQ7IFN8_9HELO</name>
<evidence type="ECO:0000313" key="2">
    <source>
        <dbReference type="Proteomes" id="UP000783213"/>
    </source>
</evidence>
<dbReference type="GeneID" id="62234877"/>
<keyword evidence="2" id="KW-1185">Reference proteome</keyword>
<comment type="caution">
    <text evidence="1">The sequence shown here is derived from an EMBL/GenBank/DDBJ whole genome shotgun (WGS) entry which is preliminary data.</text>
</comment>
<protein>
    <submittedName>
        <fullName evidence="1">Uncharacterized protein</fullName>
    </submittedName>
</protein>